<dbReference type="InterPro" id="IPR000182">
    <property type="entry name" value="GNAT_dom"/>
</dbReference>
<protein>
    <submittedName>
        <fullName evidence="3">GNAT family N-acetyltransferase</fullName>
    </submittedName>
</protein>
<dbReference type="Gene3D" id="3.40.630.30">
    <property type="match status" value="1"/>
</dbReference>
<name>A0ABR9P8J4_9ACTN</name>
<sequence>MIELRPWNHPEDTVRLQDLAERLWPLARHPGGIGWEAATRQRRNHTRLAEREGTLVAWAEIEDSEIEIYGASHDPEAGEALLAWALEIIEPTEPAMPDPTAPEGQSDSARTEPTRLRVGHGDDVLASLARQAGFAPDPTGFPWHGLFRSAEHAEAPAWPEGYRVRSVRDDEAEARVQVHRAAWHPPSIPYPPERAARVSPDAQSRFCMEFYEDMRRNPMYDPALDLLVEAPDGSLAAHCTIWWSPALGVAEVEPLGVLPEHRRRGLGGTLALEACARVRDLGGHEVFINGEYVEIYPLPTQVYRSVGYRQVELSALWARARSRS</sequence>
<dbReference type="Proteomes" id="UP000806528">
    <property type="component" value="Unassembled WGS sequence"/>
</dbReference>
<proteinExistence type="predicted"/>
<feature type="region of interest" description="Disordered" evidence="1">
    <location>
        <begin position="93"/>
        <end position="115"/>
    </location>
</feature>
<dbReference type="PROSITE" id="PS51186">
    <property type="entry name" value="GNAT"/>
    <property type="match status" value="1"/>
</dbReference>
<accession>A0ABR9P8J4</accession>
<dbReference type="InterPro" id="IPR016181">
    <property type="entry name" value="Acyl_CoA_acyltransferase"/>
</dbReference>
<comment type="caution">
    <text evidence="3">The sequence shown here is derived from an EMBL/GenBank/DDBJ whole genome shotgun (WGS) entry which is preliminary data.</text>
</comment>
<dbReference type="Pfam" id="PF00583">
    <property type="entry name" value="Acetyltransf_1"/>
    <property type="match status" value="1"/>
</dbReference>
<feature type="domain" description="N-acetyltransferase" evidence="2">
    <location>
        <begin position="162"/>
        <end position="324"/>
    </location>
</feature>
<organism evidence="3 4">
    <name type="scientific">Nocardiopsis coralli</name>
    <dbReference type="NCBI Taxonomy" id="2772213"/>
    <lineage>
        <taxon>Bacteria</taxon>
        <taxon>Bacillati</taxon>
        <taxon>Actinomycetota</taxon>
        <taxon>Actinomycetes</taxon>
        <taxon>Streptosporangiales</taxon>
        <taxon>Nocardiopsidaceae</taxon>
        <taxon>Nocardiopsis</taxon>
    </lineage>
</organism>
<dbReference type="CDD" id="cd04301">
    <property type="entry name" value="NAT_SF"/>
    <property type="match status" value="1"/>
</dbReference>
<reference evidence="3 4" key="1">
    <citation type="submission" date="2020-09" db="EMBL/GenBank/DDBJ databases">
        <title>Diversity and distribution of actinomycetes associated with coral in the coast of Hainan.</title>
        <authorList>
            <person name="Li F."/>
        </authorList>
    </citation>
    <scope>NUCLEOTIDE SEQUENCE [LARGE SCALE GENOMIC DNA]</scope>
    <source>
        <strain evidence="3 4">HNM0947</strain>
    </source>
</reference>
<keyword evidence="4" id="KW-1185">Reference proteome</keyword>
<gene>
    <name evidence="3" type="ORF">IDM40_15845</name>
</gene>
<dbReference type="SUPFAM" id="SSF55729">
    <property type="entry name" value="Acyl-CoA N-acyltransferases (Nat)"/>
    <property type="match status" value="1"/>
</dbReference>
<dbReference type="RefSeq" id="WP_193122778.1">
    <property type="nucleotide sequence ID" value="NZ_JADBGI010000013.1"/>
</dbReference>
<evidence type="ECO:0000259" key="2">
    <source>
        <dbReference type="PROSITE" id="PS51186"/>
    </source>
</evidence>
<evidence type="ECO:0000313" key="4">
    <source>
        <dbReference type="Proteomes" id="UP000806528"/>
    </source>
</evidence>
<dbReference type="EMBL" id="JADBGI010000013">
    <property type="protein sequence ID" value="MBE3000162.1"/>
    <property type="molecule type" value="Genomic_DNA"/>
</dbReference>
<evidence type="ECO:0000256" key="1">
    <source>
        <dbReference type="SAM" id="MobiDB-lite"/>
    </source>
</evidence>
<evidence type="ECO:0000313" key="3">
    <source>
        <dbReference type="EMBL" id="MBE3000162.1"/>
    </source>
</evidence>